<organism evidence="3 4">
    <name type="scientific">Fusarium beomiforme</name>
    <dbReference type="NCBI Taxonomy" id="44412"/>
    <lineage>
        <taxon>Eukaryota</taxon>
        <taxon>Fungi</taxon>
        <taxon>Dikarya</taxon>
        <taxon>Ascomycota</taxon>
        <taxon>Pezizomycotina</taxon>
        <taxon>Sordariomycetes</taxon>
        <taxon>Hypocreomycetidae</taxon>
        <taxon>Hypocreales</taxon>
        <taxon>Nectriaceae</taxon>
        <taxon>Fusarium</taxon>
        <taxon>Fusarium burgessii species complex</taxon>
    </lineage>
</organism>
<feature type="transmembrane region" description="Helical" evidence="2">
    <location>
        <begin position="635"/>
        <end position="662"/>
    </location>
</feature>
<feature type="region of interest" description="Disordered" evidence="1">
    <location>
        <begin position="28"/>
        <end position="56"/>
    </location>
</feature>
<feature type="compositionally biased region" description="Polar residues" evidence="1">
    <location>
        <begin position="325"/>
        <end position="335"/>
    </location>
</feature>
<dbReference type="AlphaFoldDB" id="A0A9P5E053"/>
<keyword evidence="4" id="KW-1185">Reference proteome</keyword>
<proteinExistence type="predicted"/>
<feature type="transmembrane region" description="Helical" evidence="2">
    <location>
        <begin position="176"/>
        <end position="197"/>
    </location>
</feature>
<name>A0A9P5E053_9HYPO</name>
<gene>
    <name evidence="3" type="ORF">FBEOM_4907</name>
</gene>
<accession>A0A9P5E053</accession>
<dbReference type="EMBL" id="PVQB02000204">
    <property type="protein sequence ID" value="KAF4341189.1"/>
    <property type="molecule type" value="Genomic_DNA"/>
</dbReference>
<feature type="region of interest" description="Disordered" evidence="1">
    <location>
        <begin position="325"/>
        <end position="344"/>
    </location>
</feature>
<dbReference type="OrthoDB" id="5342924at2759"/>
<feature type="compositionally biased region" description="Polar residues" evidence="1">
    <location>
        <begin position="39"/>
        <end position="56"/>
    </location>
</feature>
<sequence length="764" mass="84837">MAQKPQSAAPTEFGQEFLQSGIRDTSETNFRPASDLIDDTNSNTVTGPSFQESKTHVSRPTTSLLLKMHSCTLLRKLQNRKGCRNGSADTAEPLKEVCSNSRPSALLHFILFHLPAILSTALLVLHLHNIRWHPPHPTADELAALQFAAKVQETLILVSLADILLHRIHYNLLGSAGIPLGFLSSPFHLGFSLRYLISREFWSATLSPAASRYSHATTAVVVFGFSLLGLAAGPSSAIAMLPRLDWWQLSTSATNAYLIRSWGVDERAQFVGLDPYAMKLDNRTIPGYKTCEVAKKQDCINHDLSVILQNLEQIMPQGGDQVGQPTRLGNISTTSPPEPPHRQLTISLPEPEAPFEDIAYAVSPMAFVAEGFRRDFTQSLFQTRILIRSNALKLSGKELWKQPLVEVRCNMARMDDKSRNSKTSATFDFRGGLLHNFTVRIDPKNTPDLRKSMPTKPDDLAWYNEAVILLDIQHLLPMPVSASIFFVPFMTNLGLTSKLCLVQARWVEAEVWLWPQESLEVQTQLRFPMGNATQYIQQTADKENTIKMEKGWLEGIAAPPGSTNASRKNPAYLKAFDYCDNKGLSPSCLPSFLAAYLANSLARTKDVEGDEQDSPTSPVPYSNSTVIDNTYFEHVYAYGFGAGTLIPFAFVILFLQVAIALVHLANIILSRRPWHCSAWEDFGQMLTLALRSKAPESLKNAGTGVKRWHTWRRMTVVREVGKDSQLEMVIDAPTVKPRPGQAPGDVEGQGTTEMRIPKVGVKYG</sequence>
<reference evidence="3" key="2">
    <citation type="submission" date="2020-02" db="EMBL/GenBank/DDBJ databases">
        <title>Identification and distribution of gene clusters putatively required for synthesis of sphingolipid metabolism inhibitors in phylogenetically diverse species of the filamentous fungus Fusarium.</title>
        <authorList>
            <person name="Kim H.-S."/>
            <person name="Busman M."/>
            <person name="Brown D.W."/>
            <person name="Divon H."/>
            <person name="Uhlig S."/>
            <person name="Proctor R.H."/>
        </authorList>
    </citation>
    <scope>NUCLEOTIDE SEQUENCE</scope>
    <source>
        <strain evidence="3">NRRL 25174</strain>
    </source>
</reference>
<evidence type="ECO:0000313" key="4">
    <source>
        <dbReference type="Proteomes" id="UP000730481"/>
    </source>
</evidence>
<feature type="transmembrane region" description="Helical" evidence="2">
    <location>
        <begin position="105"/>
        <end position="127"/>
    </location>
</feature>
<evidence type="ECO:0000256" key="1">
    <source>
        <dbReference type="SAM" id="MobiDB-lite"/>
    </source>
</evidence>
<keyword evidence="2" id="KW-0812">Transmembrane</keyword>
<keyword evidence="2" id="KW-0472">Membrane</keyword>
<comment type="caution">
    <text evidence="3">The sequence shown here is derived from an EMBL/GenBank/DDBJ whole genome shotgun (WGS) entry which is preliminary data.</text>
</comment>
<evidence type="ECO:0000256" key="2">
    <source>
        <dbReference type="SAM" id="Phobius"/>
    </source>
</evidence>
<reference evidence="3" key="1">
    <citation type="journal article" date="2017" name="Mycologia">
        <title>Fusarium algeriense, sp. nov., a novel toxigenic crown rot pathogen of durum wheat from Algeria is nested in the Fusarium burgessii species complex.</title>
        <authorList>
            <person name="Laraba I."/>
            <person name="Keddad A."/>
            <person name="Boureghda H."/>
            <person name="Abdallah N."/>
            <person name="Vaughan M.M."/>
            <person name="Proctor R.H."/>
            <person name="Busman M."/>
            <person name="O'Donnell K."/>
        </authorList>
    </citation>
    <scope>NUCLEOTIDE SEQUENCE</scope>
    <source>
        <strain evidence="3">NRRL 25174</strain>
    </source>
</reference>
<protein>
    <submittedName>
        <fullName evidence="3">Uncharacterized protein</fullName>
    </submittedName>
</protein>
<evidence type="ECO:0000313" key="3">
    <source>
        <dbReference type="EMBL" id="KAF4341189.1"/>
    </source>
</evidence>
<dbReference type="Proteomes" id="UP000730481">
    <property type="component" value="Unassembled WGS sequence"/>
</dbReference>
<keyword evidence="2" id="KW-1133">Transmembrane helix</keyword>
<feature type="transmembrane region" description="Helical" evidence="2">
    <location>
        <begin position="218"/>
        <end position="241"/>
    </location>
</feature>